<evidence type="ECO:0000256" key="1">
    <source>
        <dbReference type="ARBA" id="ARBA00004370"/>
    </source>
</evidence>
<feature type="transmembrane region" description="Helical" evidence="6">
    <location>
        <begin position="31"/>
        <end position="50"/>
    </location>
</feature>
<dbReference type="AlphaFoldDB" id="A0A015JXB2"/>
<dbReference type="GO" id="GO:0070453">
    <property type="term" value="P:regulation of heme biosynthetic process"/>
    <property type="evidence" value="ECO:0007669"/>
    <property type="project" value="TreeGrafter"/>
</dbReference>
<feature type="transmembrane region" description="Helical" evidence="6">
    <location>
        <begin position="81"/>
        <end position="100"/>
    </location>
</feature>
<comment type="similarity">
    <text evidence="2">Belongs to the TMEM14 family.</text>
</comment>
<evidence type="ECO:0000256" key="2">
    <source>
        <dbReference type="ARBA" id="ARBA00007590"/>
    </source>
</evidence>
<comment type="subcellular location">
    <subcellularLocation>
        <location evidence="1">Membrane</location>
    </subcellularLocation>
</comment>
<accession>A0A015JXB2</accession>
<evidence type="ECO:0000256" key="5">
    <source>
        <dbReference type="ARBA" id="ARBA00023136"/>
    </source>
</evidence>
<evidence type="ECO:0000256" key="3">
    <source>
        <dbReference type="ARBA" id="ARBA00022692"/>
    </source>
</evidence>
<evidence type="ECO:0000256" key="4">
    <source>
        <dbReference type="ARBA" id="ARBA00022989"/>
    </source>
</evidence>
<keyword evidence="3 6" id="KW-0812">Transmembrane</keyword>
<protein>
    <submittedName>
        <fullName evidence="7">Uncharacterized protein</fullName>
    </submittedName>
</protein>
<dbReference type="OMA" id="ANSHKIM"/>
<dbReference type="InterPro" id="IPR005349">
    <property type="entry name" value="TMEM14"/>
</dbReference>
<evidence type="ECO:0000313" key="8">
    <source>
        <dbReference type="Proteomes" id="UP000022910"/>
    </source>
</evidence>
<sequence>MSDNTDYLGYAYAFIVTLGGLIGFIKAGSTTSLVAGLSFGSLAGFAAYRVSANPRNVGLALAVSLVLLFVMGSRFYKGGKFMPAGLVTVLSLFSAARYGYRYIS</sequence>
<dbReference type="Proteomes" id="UP000022910">
    <property type="component" value="Unassembled WGS sequence"/>
</dbReference>
<keyword evidence="5 6" id="KW-0472">Membrane</keyword>
<gene>
    <name evidence="7" type="ORF">RirG_258540</name>
</gene>
<name>A0A015JXB2_RHIIW</name>
<comment type="caution">
    <text evidence="7">The sequence shown here is derived from an EMBL/GenBank/DDBJ whole genome shotgun (WGS) entry which is preliminary data.</text>
</comment>
<feature type="transmembrane region" description="Helical" evidence="6">
    <location>
        <begin position="57"/>
        <end position="75"/>
    </location>
</feature>
<evidence type="ECO:0000256" key="6">
    <source>
        <dbReference type="SAM" id="Phobius"/>
    </source>
</evidence>
<reference evidence="7 8" key="1">
    <citation type="submission" date="2014-02" db="EMBL/GenBank/DDBJ databases">
        <title>Single nucleus genome sequencing reveals high similarity among nuclei of an endomycorrhizal fungus.</title>
        <authorList>
            <person name="Lin K."/>
            <person name="Geurts R."/>
            <person name="Zhang Z."/>
            <person name="Limpens E."/>
            <person name="Saunders D.G."/>
            <person name="Mu D."/>
            <person name="Pang E."/>
            <person name="Cao H."/>
            <person name="Cha H."/>
            <person name="Lin T."/>
            <person name="Zhou Q."/>
            <person name="Shang Y."/>
            <person name="Li Y."/>
            <person name="Ivanov S."/>
            <person name="Sharma T."/>
            <person name="Velzen R.V."/>
            <person name="Ruijter N.D."/>
            <person name="Aanen D.K."/>
            <person name="Win J."/>
            <person name="Kamoun S."/>
            <person name="Bisseling T."/>
            <person name="Huang S."/>
        </authorList>
    </citation>
    <scope>NUCLEOTIDE SEQUENCE [LARGE SCALE GENOMIC DNA]</scope>
    <source>
        <strain evidence="8">DAOM197198w</strain>
    </source>
</reference>
<dbReference type="STRING" id="1432141.A0A015JXB2"/>
<keyword evidence="8" id="KW-1185">Reference proteome</keyword>
<dbReference type="OrthoDB" id="5620at2759"/>
<dbReference type="Pfam" id="PF03647">
    <property type="entry name" value="Tmemb_14"/>
    <property type="match status" value="1"/>
</dbReference>
<dbReference type="GO" id="GO:0031966">
    <property type="term" value="C:mitochondrial membrane"/>
    <property type="evidence" value="ECO:0007669"/>
    <property type="project" value="TreeGrafter"/>
</dbReference>
<proteinExistence type="inferred from homology"/>
<keyword evidence="4 6" id="KW-1133">Transmembrane helix</keyword>
<dbReference type="EMBL" id="JEMT01029581">
    <property type="protein sequence ID" value="EXX51791.1"/>
    <property type="molecule type" value="Genomic_DNA"/>
</dbReference>
<organism evidence="7 8">
    <name type="scientific">Rhizophagus irregularis (strain DAOM 197198w)</name>
    <name type="common">Glomus intraradices</name>
    <dbReference type="NCBI Taxonomy" id="1432141"/>
    <lineage>
        <taxon>Eukaryota</taxon>
        <taxon>Fungi</taxon>
        <taxon>Fungi incertae sedis</taxon>
        <taxon>Mucoromycota</taxon>
        <taxon>Glomeromycotina</taxon>
        <taxon>Glomeromycetes</taxon>
        <taxon>Glomerales</taxon>
        <taxon>Glomeraceae</taxon>
        <taxon>Rhizophagus</taxon>
    </lineage>
</organism>
<evidence type="ECO:0000313" key="7">
    <source>
        <dbReference type="EMBL" id="EXX51791.1"/>
    </source>
</evidence>
<dbReference type="Gene3D" id="1.10.10.1740">
    <property type="entry name" value="Transmembrane protein 14-like"/>
    <property type="match status" value="1"/>
</dbReference>
<dbReference type="PANTHER" id="PTHR12668">
    <property type="entry name" value="TRANSMEMBRANE PROTEIN 14, 15"/>
    <property type="match status" value="1"/>
</dbReference>
<dbReference type="PANTHER" id="PTHR12668:SF43">
    <property type="entry name" value="TRANSMEMBRANE PROTEIN 14 HOMOLOG"/>
    <property type="match status" value="1"/>
</dbReference>
<feature type="transmembrane region" description="Helical" evidence="6">
    <location>
        <begin position="7"/>
        <end position="25"/>
    </location>
</feature>
<dbReference type="InterPro" id="IPR044890">
    <property type="entry name" value="TMEM14_sf"/>
</dbReference>